<reference evidence="4 5" key="1">
    <citation type="submission" date="2019-11" db="EMBL/GenBank/DDBJ databases">
        <title>Genome sequences of 17 halophilic strains isolated from different environments.</title>
        <authorList>
            <person name="Furrow R.E."/>
        </authorList>
    </citation>
    <scope>NUCLEOTIDE SEQUENCE [LARGE SCALE GENOMIC DNA]</scope>
    <source>
        <strain evidence="4 5">22517_05_Cabo</strain>
    </source>
</reference>
<dbReference type="PANTHER" id="PTHR30349">
    <property type="entry name" value="PHAGE INTEGRASE-RELATED"/>
    <property type="match status" value="1"/>
</dbReference>
<name>A0A6B1I955_9EURY</name>
<evidence type="ECO:0000259" key="3">
    <source>
        <dbReference type="PROSITE" id="PS51898"/>
    </source>
</evidence>
<proteinExistence type="predicted"/>
<feature type="region of interest" description="Disordered" evidence="2">
    <location>
        <begin position="1"/>
        <end position="26"/>
    </location>
</feature>
<evidence type="ECO:0000256" key="2">
    <source>
        <dbReference type="SAM" id="MobiDB-lite"/>
    </source>
</evidence>
<dbReference type="InterPro" id="IPR002104">
    <property type="entry name" value="Integrase_catalytic"/>
</dbReference>
<dbReference type="Pfam" id="PF00589">
    <property type="entry name" value="Phage_integrase"/>
    <property type="match status" value="1"/>
</dbReference>
<dbReference type="InterPro" id="IPR013762">
    <property type="entry name" value="Integrase-like_cat_sf"/>
</dbReference>
<dbReference type="Gene3D" id="1.10.443.10">
    <property type="entry name" value="Intergrase catalytic core"/>
    <property type="match status" value="1"/>
</dbReference>
<dbReference type="GO" id="GO:0015074">
    <property type="term" value="P:DNA integration"/>
    <property type="evidence" value="ECO:0007669"/>
    <property type="project" value="InterPro"/>
</dbReference>
<dbReference type="GO" id="GO:0003677">
    <property type="term" value="F:DNA binding"/>
    <property type="evidence" value="ECO:0007669"/>
    <property type="project" value="InterPro"/>
</dbReference>
<sequence length="378" mass="44983">MSDHNEPLDEELPPEDRLGGLRGVEADPLVPREPEMELLDQDWYDRFDEKFVQTNTTSEEYRNQYLLAFREWKDHMAQFDRHETLPSVTHVNLFIKKSLNTQSPGVVKTKIRYIREVYKWMQRDHRFPHPTNWDPFLNALEENTIALTSSEADDFPVLHLEDVQRKVHEITNIAERAAIVFQLKTGIRSSELCNIRFSDIKIANHEVMNHYEPLGIGSDPILDGKQNVVYIPRDEVRERNKRKCPTVIPLDDETRATLIDYLLIRPDNGDEHVFLTKKGKPLDRGSLQVFWNNNWRPEYEYDEDDEFRSISPHFARHWMSTWFRSRKSWNEPWVQYLRGDRMGPDIGTKRSAMHRYVHAYFGDIEERYERDIFPLDIL</sequence>
<dbReference type="EMBL" id="WMEO01000020">
    <property type="protein sequence ID" value="MYL17352.1"/>
    <property type="molecule type" value="Genomic_DNA"/>
</dbReference>
<evidence type="ECO:0000313" key="4">
    <source>
        <dbReference type="EMBL" id="MYL17352.1"/>
    </source>
</evidence>
<dbReference type="AlphaFoldDB" id="A0A6B1I955"/>
<dbReference type="InterPro" id="IPR050090">
    <property type="entry name" value="Tyrosine_recombinase_XerCD"/>
</dbReference>
<keyword evidence="1" id="KW-0233">DNA recombination</keyword>
<dbReference type="GO" id="GO:0006310">
    <property type="term" value="P:DNA recombination"/>
    <property type="evidence" value="ECO:0007669"/>
    <property type="project" value="UniProtKB-KW"/>
</dbReference>
<dbReference type="CDD" id="cd00397">
    <property type="entry name" value="DNA_BRE_C"/>
    <property type="match status" value="1"/>
</dbReference>
<accession>A0A6B1I955</accession>
<evidence type="ECO:0000313" key="5">
    <source>
        <dbReference type="Proteomes" id="UP000460194"/>
    </source>
</evidence>
<gene>
    <name evidence="4" type="ORF">GLW36_11960</name>
</gene>
<dbReference type="PROSITE" id="PS51898">
    <property type="entry name" value="TYR_RECOMBINASE"/>
    <property type="match status" value="1"/>
</dbReference>
<protein>
    <submittedName>
        <fullName evidence="4">Tyrosine-type recombinase/integrase</fullName>
    </submittedName>
</protein>
<organism evidence="4 5">
    <name type="scientific">Halorubrum distributum</name>
    <dbReference type="NCBI Taxonomy" id="29283"/>
    <lineage>
        <taxon>Archaea</taxon>
        <taxon>Methanobacteriati</taxon>
        <taxon>Methanobacteriota</taxon>
        <taxon>Stenosarchaea group</taxon>
        <taxon>Halobacteria</taxon>
        <taxon>Halobacteriales</taxon>
        <taxon>Haloferacaceae</taxon>
        <taxon>Halorubrum</taxon>
        <taxon>Halorubrum distributum group</taxon>
    </lineage>
</organism>
<dbReference type="RefSeq" id="WP_159369300.1">
    <property type="nucleotide sequence ID" value="NZ_WMEO01000020.1"/>
</dbReference>
<dbReference type="PANTHER" id="PTHR30349:SF92">
    <property type="entry name" value="SITE-SPECIFIC RECOMBINASE"/>
    <property type="match status" value="1"/>
</dbReference>
<dbReference type="InterPro" id="IPR011010">
    <property type="entry name" value="DNA_brk_join_enz"/>
</dbReference>
<feature type="domain" description="Tyr recombinase" evidence="3">
    <location>
        <begin position="153"/>
        <end position="369"/>
    </location>
</feature>
<comment type="caution">
    <text evidence="4">The sequence shown here is derived from an EMBL/GenBank/DDBJ whole genome shotgun (WGS) entry which is preliminary data.</text>
</comment>
<dbReference type="SUPFAM" id="SSF56349">
    <property type="entry name" value="DNA breaking-rejoining enzymes"/>
    <property type="match status" value="1"/>
</dbReference>
<evidence type="ECO:0000256" key="1">
    <source>
        <dbReference type="ARBA" id="ARBA00023172"/>
    </source>
</evidence>
<dbReference type="Proteomes" id="UP000460194">
    <property type="component" value="Unassembled WGS sequence"/>
</dbReference>